<dbReference type="OrthoDB" id="3473305at2759"/>
<evidence type="ECO:0000313" key="3">
    <source>
        <dbReference type="Proteomes" id="UP000012174"/>
    </source>
</evidence>
<dbReference type="Proteomes" id="UP000012174">
    <property type="component" value="Unassembled WGS sequence"/>
</dbReference>
<protein>
    <recommendedName>
        <fullName evidence="1">2EXR domain-containing protein</fullName>
    </recommendedName>
</protein>
<dbReference type="HOGENOM" id="CLU_619682_0_0_1"/>
<name>M7TQ26_EUTLA</name>
<dbReference type="PANTHER" id="PTHR35910:SF6">
    <property type="entry name" value="2EXR DOMAIN-CONTAINING PROTEIN"/>
    <property type="match status" value="1"/>
</dbReference>
<dbReference type="AlphaFoldDB" id="M7TQ26"/>
<proteinExistence type="predicted"/>
<reference evidence="3" key="1">
    <citation type="journal article" date="2013" name="Genome Announc.">
        <title>Draft genome sequence of the grapevine dieback fungus Eutypa lata UCR-EL1.</title>
        <authorList>
            <person name="Blanco-Ulate B."/>
            <person name="Rolshausen P.E."/>
            <person name="Cantu D."/>
        </authorList>
    </citation>
    <scope>NUCLEOTIDE SEQUENCE [LARGE SCALE GENOMIC DNA]</scope>
    <source>
        <strain evidence="3">UCR-EL1</strain>
    </source>
</reference>
<dbReference type="InterPro" id="IPR045518">
    <property type="entry name" value="2EXR"/>
</dbReference>
<dbReference type="EMBL" id="KB706179">
    <property type="protein sequence ID" value="EMR68810.1"/>
    <property type="molecule type" value="Genomic_DNA"/>
</dbReference>
<organism evidence="2 3">
    <name type="scientific">Eutypa lata (strain UCR-EL1)</name>
    <name type="common">Grapevine dieback disease fungus</name>
    <name type="synonym">Eutypa armeniacae</name>
    <dbReference type="NCBI Taxonomy" id="1287681"/>
    <lineage>
        <taxon>Eukaryota</taxon>
        <taxon>Fungi</taxon>
        <taxon>Dikarya</taxon>
        <taxon>Ascomycota</taxon>
        <taxon>Pezizomycotina</taxon>
        <taxon>Sordariomycetes</taxon>
        <taxon>Xylariomycetidae</taxon>
        <taxon>Xylariales</taxon>
        <taxon>Diatrypaceae</taxon>
        <taxon>Eutypa</taxon>
    </lineage>
</organism>
<feature type="domain" description="2EXR" evidence="1">
    <location>
        <begin position="74"/>
        <end position="154"/>
    </location>
</feature>
<evidence type="ECO:0000313" key="2">
    <source>
        <dbReference type="EMBL" id="EMR68810.1"/>
    </source>
</evidence>
<dbReference type="PANTHER" id="PTHR35910">
    <property type="entry name" value="2EXR DOMAIN-CONTAINING PROTEIN"/>
    <property type="match status" value="1"/>
</dbReference>
<dbReference type="KEGG" id="ela:UCREL1_4172"/>
<dbReference type="Pfam" id="PF20150">
    <property type="entry name" value="2EXR"/>
    <property type="match status" value="1"/>
</dbReference>
<evidence type="ECO:0000259" key="1">
    <source>
        <dbReference type="Pfam" id="PF20150"/>
    </source>
</evidence>
<sequence length="442" mass="50926">MLAVEVPGRNAGGGERTFRGWPASAMNMQYSQTAGLGSDLASKSDWRSIWTTTTGTDQCGSCHDIVQTGPLKKFTCFGDLPVELRLKIWELALPSRLVCFEHYNIYKKNARAYPSVVLPAIFQACYESRALRFPRGLSYKFHDLPTEEEEGKKVYNRIFRVEWYDRRNDIFWIRSIYAFSTWRGLEGTLAGGTVLANVLELVEDQYRGDEASRVFTHALLQGQFRGVKTFLLSMLTVQCSEDLGIYNGSKRAVIDLDDDRLPDLLRPVFEQVRTMMALDGAEALTHKRPAKLLQHLHKQWEGKKGLKHLFEEQWIQCMLRYNEDEPDMLRDVDDSLFTEERYGYRSRRTMVDRDHEEVEAVVREMPNIRPVIIFEKTIMPDWDNVGKGFRHPQASRPFARGKRRDGLEAISNRRGLALSKHLLAGRRSDYGLEEYRGGRSAI</sequence>
<keyword evidence="3" id="KW-1185">Reference proteome</keyword>
<accession>M7TQ26</accession>
<gene>
    <name evidence="2" type="ORF">UCREL1_4172</name>
</gene>